<evidence type="ECO:0000313" key="3">
    <source>
        <dbReference type="EMBL" id="PCC83864.1"/>
    </source>
</evidence>
<dbReference type="InterPro" id="IPR050583">
    <property type="entry name" value="Mycobacterial_A85_antigen"/>
</dbReference>
<keyword evidence="2" id="KW-0732">Signal</keyword>
<dbReference type="PANTHER" id="PTHR48098:SF1">
    <property type="entry name" value="DIACYLGLYCEROL ACYLTRANSFERASE_MYCOLYLTRANSFERASE AG85A"/>
    <property type="match status" value="1"/>
</dbReference>
<feature type="region of interest" description="Disordered" evidence="1">
    <location>
        <begin position="432"/>
        <end position="470"/>
    </location>
</feature>
<accession>A0A2A4AN52</accession>
<sequence length="470" mass="50282">MKTLHSLVKVAASAALILGCTTIPATASEVPAAPVAGDATPSTITEDSAWKVLNADPSIQGLLVSEDEYRESIETYRAAAADGTLDAAKYKELSFDLDLAKLPDELKWYGYVYKYPDYRAKIVTMQASSPAMNGREIPLAVITPDGKFDSQRPTLYMLNGAGGADQGMDWIVSTAGRDLDPEKPGTQDIDDFYGDRNVNVVIPQAGAFSYYTDWLEEPDGKYGLKGPQKWETFLTKELPGPLEEHINGNGQRGIAGMSMSATSSLLLAEHNPHFYDAVGSYAGCAASSRPLPHFYLQLTLGRGGATPEQMWGEMGGEYNRYNDGLINATKNNLGGTDIYVSAGSGLAGATDLGSTKSSSTLVFEGGAIEAAMSACTHDLQAKLNHEDVPATFNFRNTGTHSWPGWLEDINASWKVFDTAFNAPESEAHVAEANNADEVLANEKLGDADIPNDEQPAPADAPPVDLEAPAQ</sequence>
<dbReference type="GO" id="GO:0016747">
    <property type="term" value="F:acyltransferase activity, transferring groups other than amino-acyl groups"/>
    <property type="evidence" value="ECO:0007669"/>
    <property type="project" value="TreeGrafter"/>
</dbReference>
<evidence type="ECO:0000256" key="2">
    <source>
        <dbReference type="SAM" id="SignalP"/>
    </source>
</evidence>
<evidence type="ECO:0000256" key="1">
    <source>
        <dbReference type="SAM" id="MobiDB-lite"/>
    </source>
</evidence>
<protein>
    <submittedName>
        <fullName evidence="3">Corynomycolyl transferase</fullName>
    </submittedName>
</protein>
<gene>
    <name evidence="3" type="ORF">COM45_00065</name>
</gene>
<dbReference type="InterPro" id="IPR029058">
    <property type="entry name" value="AB_hydrolase_fold"/>
</dbReference>
<dbReference type="Gene3D" id="3.40.50.1820">
    <property type="entry name" value="alpha/beta hydrolase"/>
    <property type="match status" value="1"/>
</dbReference>
<dbReference type="Proteomes" id="UP000218690">
    <property type="component" value="Unassembled WGS sequence"/>
</dbReference>
<dbReference type="PROSITE" id="PS51257">
    <property type="entry name" value="PROKAR_LIPOPROTEIN"/>
    <property type="match status" value="1"/>
</dbReference>
<evidence type="ECO:0000313" key="4">
    <source>
        <dbReference type="Proteomes" id="UP000218690"/>
    </source>
</evidence>
<dbReference type="Pfam" id="PF00756">
    <property type="entry name" value="Esterase"/>
    <property type="match status" value="1"/>
</dbReference>
<dbReference type="EMBL" id="NWBP01000001">
    <property type="protein sequence ID" value="PCC83864.1"/>
    <property type="molecule type" value="Genomic_DNA"/>
</dbReference>
<proteinExistence type="predicted"/>
<organism evidence="3 4">
    <name type="scientific">Corynebacterium accolens</name>
    <dbReference type="NCBI Taxonomy" id="38284"/>
    <lineage>
        <taxon>Bacteria</taxon>
        <taxon>Bacillati</taxon>
        <taxon>Actinomycetota</taxon>
        <taxon>Actinomycetes</taxon>
        <taxon>Mycobacteriales</taxon>
        <taxon>Corynebacteriaceae</taxon>
        <taxon>Corynebacterium</taxon>
    </lineage>
</organism>
<reference evidence="3 4" key="1">
    <citation type="submission" date="2017-09" db="EMBL/GenBank/DDBJ databases">
        <title>Draft Genome Sequence of Corynebacterium accolens AH4003.</title>
        <authorList>
            <person name="Chen Y."/>
            <person name="Oosthuysen W.F."/>
            <person name="Kelley S."/>
            <person name="Horswill A."/>
        </authorList>
    </citation>
    <scope>NUCLEOTIDE SEQUENCE [LARGE SCALE GENOMIC DNA]</scope>
    <source>
        <strain evidence="3 4">AH4003</strain>
    </source>
</reference>
<feature type="signal peptide" evidence="2">
    <location>
        <begin position="1"/>
        <end position="27"/>
    </location>
</feature>
<keyword evidence="3" id="KW-0808">Transferase</keyword>
<dbReference type="InterPro" id="IPR000801">
    <property type="entry name" value="Esterase-like"/>
</dbReference>
<feature type="chain" id="PRO_5012856316" evidence="2">
    <location>
        <begin position="28"/>
        <end position="470"/>
    </location>
</feature>
<name>A0A2A4AN52_9CORY</name>
<dbReference type="AlphaFoldDB" id="A0A2A4AN52"/>
<dbReference type="PANTHER" id="PTHR48098">
    <property type="entry name" value="ENTEROCHELIN ESTERASE-RELATED"/>
    <property type="match status" value="1"/>
</dbReference>
<dbReference type="SUPFAM" id="SSF53474">
    <property type="entry name" value="alpha/beta-Hydrolases"/>
    <property type="match status" value="1"/>
</dbReference>
<comment type="caution">
    <text evidence="3">The sequence shown here is derived from an EMBL/GenBank/DDBJ whole genome shotgun (WGS) entry which is preliminary data.</text>
</comment>